<organism evidence="2 3">
    <name type="scientific">Streptomyces rubradiris</name>
    <name type="common">Streptomyces achromogenes subsp. rubradiris</name>
    <dbReference type="NCBI Taxonomy" id="285531"/>
    <lineage>
        <taxon>Bacteria</taxon>
        <taxon>Bacillati</taxon>
        <taxon>Actinomycetota</taxon>
        <taxon>Actinomycetes</taxon>
        <taxon>Kitasatosporales</taxon>
        <taxon>Streptomycetaceae</taxon>
        <taxon>Streptomyces</taxon>
    </lineage>
</organism>
<evidence type="ECO:0000256" key="1">
    <source>
        <dbReference type="SAM" id="SignalP"/>
    </source>
</evidence>
<keyword evidence="1" id="KW-0732">Signal</keyword>
<gene>
    <name evidence="2" type="ORF">Srubr_78420</name>
</gene>
<feature type="chain" id="PRO_5045241229" evidence="1">
    <location>
        <begin position="31"/>
        <end position="106"/>
    </location>
</feature>
<protein>
    <submittedName>
        <fullName evidence="2">Uncharacterized protein</fullName>
    </submittedName>
</protein>
<dbReference type="RefSeq" id="WP_189996745.1">
    <property type="nucleotide sequence ID" value="NZ_BNCB01000011.1"/>
</dbReference>
<proteinExistence type="predicted"/>
<accession>A0ABQ3RQ53</accession>
<evidence type="ECO:0000313" key="2">
    <source>
        <dbReference type="EMBL" id="GHI57996.1"/>
    </source>
</evidence>
<reference evidence="3" key="1">
    <citation type="submission" date="2023-07" db="EMBL/GenBank/DDBJ databases">
        <title>Whole genome shotgun sequence of Streptomyces achromogenes subsp. rubradiris NBRC 14000.</title>
        <authorList>
            <person name="Komaki H."/>
            <person name="Tamura T."/>
        </authorList>
    </citation>
    <scope>NUCLEOTIDE SEQUENCE [LARGE SCALE GENOMIC DNA]</scope>
    <source>
        <strain evidence="3">NBRC 14000</strain>
    </source>
</reference>
<dbReference type="Proteomes" id="UP000646738">
    <property type="component" value="Unassembled WGS sequence"/>
</dbReference>
<sequence>MLRIAHVARLALTAGIAAVLAVGLTSSAEAATGNIRYFSASGQEARIDNPPDNVCINLRFRAQLLANNTNKTVSYFFGANCTNFTDNLPPGRAVAYNNPLSVRVIG</sequence>
<feature type="signal peptide" evidence="1">
    <location>
        <begin position="1"/>
        <end position="30"/>
    </location>
</feature>
<evidence type="ECO:0000313" key="3">
    <source>
        <dbReference type="Proteomes" id="UP000646738"/>
    </source>
</evidence>
<dbReference type="EMBL" id="BNEA01000015">
    <property type="protein sequence ID" value="GHI57996.1"/>
    <property type="molecule type" value="Genomic_DNA"/>
</dbReference>
<keyword evidence="3" id="KW-1185">Reference proteome</keyword>
<name>A0ABQ3RQ53_STRRR</name>
<comment type="caution">
    <text evidence="2">The sequence shown here is derived from an EMBL/GenBank/DDBJ whole genome shotgun (WGS) entry which is preliminary data.</text>
</comment>